<accession>A0ACC0TSL3</accession>
<organism evidence="1 2">
    <name type="scientific">Russula earlei</name>
    <dbReference type="NCBI Taxonomy" id="71964"/>
    <lineage>
        <taxon>Eukaryota</taxon>
        <taxon>Fungi</taxon>
        <taxon>Dikarya</taxon>
        <taxon>Basidiomycota</taxon>
        <taxon>Agaricomycotina</taxon>
        <taxon>Agaricomycetes</taxon>
        <taxon>Russulales</taxon>
        <taxon>Russulaceae</taxon>
        <taxon>Russula</taxon>
    </lineage>
</organism>
<proteinExistence type="predicted"/>
<sequence length="135" mass="15044">MISMRTLSGFVIFILAVGNPPSLALPSTRAVLSTRGKPPGKVIHTTPNKHGSGDQTHLSDDFKKQPDRWLKEKERVPKDSAQPAPKREKDRDLVQYVVVGKPRHESMPSKTVWTETTPEERMHQGGGGTKIPDVW</sequence>
<keyword evidence="2" id="KW-1185">Reference proteome</keyword>
<evidence type="ECO:0000313" key="2">
    <source>
        <dbReference type="Proteomes" id="UP001207468"/>
    </source>
</evidence>
<dbReference type="EMBL" id="JAGFNK010000971">
    <property type="protein sequence ID" value="KAI9436548.1"/>
    <property type="molecule type" value="Genomic_DNA"/>
</dbReference>
<name>A0ACC0TSL3_9AGAM</name>
<reference evidence="1" key="1">
    <citation type="submission" date="2021-03" db="EMBL/GenBank/DDBJ databases">
        <title>Evolutionary priming and transition to the ectomycorrhizal habit in an iconic lineage of mushroom-forming fungi: is preadaptation a requirement?</title>
        <authorList>
            <consortium name="DOE Joint Genome Institute"/>
            <person name="Looney B.P."/>
            <person name="Miyauchi S."/>
            <person name="Morin E."/>
            <person name="Drula E."/>
            <person name="Courty P.E."/>
            <person name="Chicoki N."/>
            <person name="Fauchery L."/>
            <person name="Kohler A."/>
            <person name="Kuo A."/>
            <person name="LaButti K."/>
            <person name="Pangilinan J."/>
            <person name="Lipzen A."/>
            <person name="Riley R."/>
            <person name="Andreopoulos W."/>
            <person name="He G."/>
            <person name="Johnson J."/>
            <person name="Barry K.W."/>
            <person name="Grigoriev I.V."/>
            <person name="Nagy L."/>
            <person name="Hibbett D."/>
            <person name="Henrissat B."/>
            <person name="Matheny P.B."/>
            <person name="Labbe J."/>
            <person name="Martin A.F."/>
        </authorList>
    </citation>
    <scope>NUCLEOTIDE SEQUENCE</scope>
    <source>
        <strain evidence="1">BPL698</strain>
    </source>
</reference>
<dbReference type="Proteomes" id="UP001207468">
    <property type="component" value="Unassembled WGS sequence"/>
</dbReference>
<evidence type="ECO:0000313" key="1">
    <source>
        <dbReference type="EMBL" id="KAI9436548.1"/>
    </source>
</evidence>
<protein>
    <submittedName>
        <fullName evidence="1">Uncharacterized protein</fullName>
    </submittedName>
</protein>
<comment type="caution">
    <text evidence="1">The sequence shown here is derived from an EMBL/GenBank/DDBJ whole genome shotgun (WGS) entry which is preliminary data.</text>
</comment>
<gene>
    <name evidence="1" type="ORF">F5148DRAFT_1264464</name>
</gene>